<keyword evidence="1" id="KW-0472">Membrane</keyword>
<evidence type="ECO:0008006" key="4">
    <source>
        <dbReference type="Google" id="ProtNLM"/>
    </source>
</evidence>
<evidence type="ECO:0000313" key="2">
    <source>
        <dbReference type="EMBL" id="TCU29219.1"/>
    </source>
</evidence>
<feature type="transmembrane region" description="Helical" evidence="1">
    <location>
        <begin position="99"/>
        <end position="121"/>
    </location>
</feature>
<gene>
    <name evidence="2" type="ORF">EV130_102399</name>
</gene>
<protein>
    <recommendedName>
        <fullName evidence="4">Sodium/hydrogen exchanger family protein</fullName>
    </recommendedName>
</protein>
<keyword evidence="1" id="KW-0812">Transmembrane</keyword>
<feature type="transmembrane region" description="Helical" evidence="1">
    <location>
        <begin position="73"/>
        <end position="93"/>
    </location>
</feature>
<organism evidence="2 3">
    <name type="scientific">Rhizobium azibense</name>
    <dbReference type="NCBI Taxonomy" id="1136135"/>
    <lineage>
        <taxon>Bacteria</taxon>
        <taxon>Pseudomonadati</taxon>
        <taxon>Pseudomonadota</taxon>
        <taxon>Alphaproteobacteria</taxon>
        <taxon>Hyphomicrobiales</taxon>
        <taxon>Rhizobiaceae</taxon>
        <taxon>Rhizobium/Agrobacterium group</taxon>
        <taxon>Rhizobium</taxon>
    </lineage>
</organism>
<keyword evidence="1" id="KW-1133">Transmembrane helix</keyword>
<reference evidence="2 3" key="1">
    <citation type="submission" date="2019-03" db="EMBL/GenBank/DDBJ databases">
        <title>Genomic Encyclopedia of Type Strains, Phase IV (KMG-V): Genome sequencing to study the core and pangenomes of soil and plant-associated prokaryotes.</title>
        <authorList>
            <person name="Whitman W."/>
        </authorList>
    </citation>
    <scope>NUCLEOTIDE SEQUENCE [LARGE SCALE GENOMIC DNA]</scope>
    <source>
        <strain evidence="2 3">Gr42</strain>
    </source>
</reference>
<dbReference type="AlphaFoldDB" id="A0A4R3R5U7"/>
<feature type="transmembrane region" description="Helical" evidence="1">
    <location>
        <begin position="44"/>
        <end position="61"/>
    </location>
</feature>
<comment type="caution">
    <text evidence="2">The sequence shown here is derived from an EMBL/GenBank/DDBJ whole genome shotgun (WGS) entry which is preliminary data.</text>
</comment>
<name>A0A4R3R5U7_9HYPH</name>
<sequence length="148" mass="16272">MPACRLRPHSSLGRLSHHPTQQRRLRSFQGWRYLAADAVLRGESLFNDAAALLIFGAALAVHSTGNLGVTVGLHFALAAPGGILLGILAAFVGKNLSGFVSGTLGGNLLQFVQTYLVWILAEHLGLRRCLRSWLWPWQWQAVSRHLRV</sequence>
<evidence type="ECO:0000313" key="3">
    <source>
        <dbReference type="Proteomes" id="UP000295547"/>
    </source>
</evidence>
<dbReference type="EMBL" id="SMBJ01000002">
    <property type="protein sequence ID" value="TCU29219.1"/>
    <property type="molecule type" value="Genomic_DNA"/>
</dbReference>
<proteinExistence type="predicted"/>
<dbReference type="Proteomes" id="UP000295547">
    <property type="component" value="Unassembled WGS sequence"/>
</dbReference>
<keyword evidence="3" id="KW-1185">Reference proteome</keyword>
<accession>A0A4R3R5U7</accession>
<evidence type="ECO:0000256" key="1">
    <source>
        <dbReference type="SAM" id="Phobius"/>
    </source>
</evidence>